<evidence type="ECO:0000256" key="5">
    <source>
        <dbReference type="ARBA" id="ARBA00023065"/>
    </source>
</evidence>
<name>A0A284VMM6_9EURY</name>
<dbReference type="GO" id="GO:0046933">
    <property type="term" value="F:proton-transporting ATP synthase activity, rotational mechanism"/>
    <property type="evidence" value="ECO:0007669"/>
    <property type="project" value="UniProtKB-UniRule"/>
</dbReference>
<evidence type="ECO:0000256" key="3">
    <source>
        <dbReference type="ARBA" id="ARBA00022475"/>
    </source>
</evidence>
<keyword evidence="4 8" id="KW-0375">Hydrogen ion transport</keyword>
<dbReference type="RefSeq" id="WP_096204832.1">
    <property type="nucleotide sequence ID" value="NZ_FZMP01000093.1"/>
</dbReference>
<comment type="subunit">
    <text evidence="8">Has multiple subunits with at least A(3), B(3), C, D, E, F, H, I and proteolipid K(x).</text>
</comment>
<sequence>MGLDAIVQEIKAKGKAEADKISGETYQEVSKIITEAESRAAKLKAAKQEAVRKEIERLRQQELSSAHLEVKRAMLNARKELLDEVYEKAKDSVGKLPADRNQKLLSSIIKKNENSNAKIYSRAKDTSAVKKLTKLNYAGEIDCIGGVLIENEDGTEYLDLRYDTILKNVSEKSLKQVSDILFG</sequence>
<proteinExistence type="inferred from homology"/>
<dbReference type="AlphaFoldDB" id="A0A284VMM6"/>
<evidence type="ECO:0000256" key="7">
    <source>
        <dbReference type="ARBA" id="ARBA00023310"/>
    </source>
</evidence>
<evidence type="ECO:0000256" key="9">
    <source>
        <dbReference type="SAM" id="Coils"/>
    </source>
</evidence>
<evidence type="ECO:0000256" key="4">
    <source>
        <dbReference type="ARBA" id="ARBA00022781"/>
    </source>
</evidence>
<keyword evidence="9" id="KW-0175">Coiled coil</keyword>
<dbReference type="GO" id="GO:0033178">
    <property type="term" value="C:proton-transporting two-sector ATPase complex, catalytic domain"/>
    <property type="evidence" value="ECO:0007669"/>
    <property type="project" value="InterPro"/>
</dbReference>
<comment type="similarity">
    <text evidence="1 8">Belongs to the V-ATPase E subunit family.</text>
</comment>
<dbReference type="STRING" id="1392998.ANME2D_02071"/>
<protein>
    <recommendedName>
        <fullName evidence="8">A-type ATP synthase subunit E</fullName>
    </recommendedName>
</protein>
<evidence type="ECO:0000256" key="1">
    <source>
        <dbReference type="ARBA" id="ARBA00005901"/>
    </source>
</evidence>
<dbReference type="GO" id="GO:0046961">
    <property type="term" value="F:proton-transporting ATPase activity, rotational mechanism"/>
    <property type="evidence" value="ECO:0007669"/>
    <property type="project" value="InterPro"/>
</dbReference>
<evidence type="ECO:0000313" key="10">
    <source>
        <dbReference type="EMBL" id="SNQ60469.1"/>
    </source>
</evidence>
<dbReference type="OrthoDB" id="4691at2157"/>
<dbReference type="HAMAP" id="MF_00311">
    <property type="entry name" value="ATP_synth_E_arch"/>
    <property type="match status" value="1"/>
</dbReference>
<evidence type="ECO:0000256" key="2">
    <source>
        <dbReference type="ARBA" id="ARBA00022448"/>
    </source>
</evidence>
<organism evidence="10 11">
    <name type="scientific">Candidatus Methanoperedens nitratireducens</name>
    <dbReference type="NCBI Taxonomy" id="1392998"/>
    <lineage>
        <taxon>Archaea</taxon>
        <taxon>Methanobacteriati</taxon>
        <taxon>Methanobacteriota</taxon>
        <taxon>Stenosarchaea group</taxon>
        <taxon>Methanomicrobia</taxon>
        <taxon>Methanosarcinales</taxon>
        <taxon>ANME-2 cluster</taxon>
        <taxon>Candidatus Methanoperedentaceae</taxon>
        <taxon>Candidatus Methanoperedens</taxon>
    </lineage>
</organism>
<keyword evidence="2 8" id="KW-0813">Transport</keyword>
<comment type="subcellular location">
    <subcellularLocation>
        <location evidence="8">Cell membrane</location>
        <topology evidence="8">Peripheral membrane protein</topology>
    </subcellularLocation>
</comment>
<keyword evidence="7 8" id="KW-0066">ATP synthesis</keyword>
<keyword evidence="3 8" id="KW-1003">Cell membrane</keyword>
<feature type="coiled-coil region" evidence="9">
    <location>
        <begin position="26"/>
        <end position="61"/>
    </location>
</feature>
<dbReference type="Proteomes" id="UP000218615">
    <property type="component" value="Unassembled WGS sequence"/>
</dbReference>
<dbReference type="GO" id="GO:0042777">
    <property type="term" value="P:proton motive force-driven plasma membrane ATP synthesis"/>
    <property type="evidence" value="ECO:0007669"/>
    <property type="project" value="UniProtKB-UniRule"/>
</dbReference>
<keyword evidence="6 8" id="KW-0472">Membrane</keyword>
<dbReference type="InterPro" id="IPR002842">
    <property type="entry name" value="ATPase_V1_Esu"/>
</dbReference>
<evidence type="ECO:0000256" key="6">
    <source>
        <dbReference type="ARBA" id="ARBA00023136"/>
    </source>
</evidence>
<dbReference type="Pfam" id="PF01991">
    <property type="entry name" value="vATP-synt_E"/>
    <property type="match status" value="1"/>
</dbReference>
<dbReference type="GO" id="GO:0005524">
    <property type="term" value="F:ATP binding"/>
    <property type="evidence" value="ECO:0007669"/>
    <property type="project" value="UniProtKB-UniRule"/>
</dbReference>
<dbReference type="InterPro" id="IPR038495">
    <property type="entry name" value="ATPase_E_C"/>
</dbReference>
<dbReference type="EMBL" id="FZMP01000093">
    <property type="protein sequence ID" value="SNQ60469.1"/>
    <property type="molecule type" value="Genomic_DNA"/>
</dbReference>
<keyword evidence="11" id="KW-1185">Reference proteome</keyword>
<dbReference type="Gene3D" id="3.30.2320.30">
    <property type="entry name" value="ATP synthase, E subunit, C-terminal"/>
    <property type="match status" value="1"/>
</dbReference>
<comment type="function">
    <text evidence="8">Component of the A-type ATP synthase that produces ATP from ADP in the presence of a proton gradient across the membrane.</text>
</comment>
<reference evidence="11" key="1">
    <citation type="submission" date="2017-06" db="EMBL/GenBank/DDBJ databases">
        <authorList>
            <person name="Cremers G."/>
        </authorList>
    </citation>
    <scope>NUCLEOTIDE SEQUENCE [LARGE SCALE GENOMIC DNA]</scope>
</reference>
<dbReference type="GO" id="GO:0005886">
    <property type="term" value="C:plasma membrane"/>
    <property type="evidence" value="ECO:0007669"/>
    <property type="project" value="UniProtKB-SubCell"/>
</dbReference>
<evidence type="ECO:0000313" key="11">
    <source>
        <dbReference type="Proteomes" id="UP000218615"/>
    </source>
</evidence>
<gene>
    <name evidence="8 10" type="primary">atpE</name>
    <name evidence="10" type="ORF">MNV_1820010</name>
</gene>
<keyword evidence="5 8" id="KW-0406">Ion transport</keyword>
<dbReference type="NCBIfam" id="NF002629">
    <property type="entry name" value="PRK02292.1"/>
    <property type="match status" value="1"/>
</dbReference>
<accession>A0A284VMM6</accession>
<evidence type="ECO:0000256" key="8">
    <source>
        <dbReference type="HAMAP-Rule" id="MF_00311"/>
    </source>
</evidence>
<dbReference type="SUPFAM" id="SSF160527">
    <property type="entry name" value="V-type ATPase subunit E-like"/>
    <property type="match status" value="1"/>
</dbReference>